<dbReference type="GO" id="GO:0003677">
    <property type="term" value="F:DNA binding"/>
    <property type="evidence" value="ECO:0007669"/>
    <property type="project" value="UniProtKB-KW"/>
</dbReference>
<feature type="compositionally biased region" description="Low complexity" evidence="4">
    <location>
        <begin position="67"/>
        <end position="82"/>
    </location>
</feature>
<keyword evidence="2" id="KW-0539">Nucleus</keyword>
<evidence type="ECO:0000256" key="2">
    <source>
        <dbReference type="ARBA" id="ARBA00023242"/>
    </source>
</evidence>
<dbReference type="GO" id="GO:0000390">
    <property type="term" value="P:spliceosomal complex disassembly"/>
    <property type="evidence" value="ECO:0007669"/>
    <property type="project" value="InterPro"/>
</dbReference>
<feature type="region of interest" description="Disordered" evidence="4">
    <location>
        <begin position="1"/>
        <end position="88"/>
    </location>
</feature>
<sequence>MFRTKKKKVGARKRRDVEVESESGAGNGPANVRSTPTGEIPTADGAVDAENDLQVLEKLRRNRSRSLKTSMSFSSKSSSARASVDDSHVATASVNGLLSFDDGENKTKQKRRKMRPNFVTSSSVDVEMEQDTVNQYSAEMLASLRSEQSVLLSSIKEEILGEVEIEVDAGNDEDVEKLVTEEKEEFISLEGGSKPRRGKNRVTFGTYSVGPEISKTTEVVEEISPEEDEEDEQNRRWEEELMRRGGHRVPQSEEKSSRSRNGQPIYPTRRQAACVSLGTVLAKLEKSLESTSFEDERASRELARLEAESALIETTLKQQQEELLVSSEEFEYFQDVEDFVKGLSFCLREKIPLIEEKERGIIDERAQRVKTILLEEQHGIAEEVKHYLGSGILQQTDVIGLDMTEGSTPINDAQHAARLLKYRQHFVESYVADPRHNDEDLFADAIDEINSLDRVYKRFQEWKAKFPEVYNNAYCELAQEKLFAPYVQAELLFWDPLRVADVNTKLRKTWSFDDFMWLQVLQQHVHQPGKGSAVDGPILYQVRDVVLEKVRIAVSRYFDPYSSLQARSLALVLEEISRHDYSAHVEEAVHTVVISALQTFSNEAKRTVLVAIGKNTADSNDDITVFARYLLERFNALQDNLLTLFVALPAGATAAAGFRCLLQVLHQLLAYVRHCHETQKTQLVAAATQVVRQLSGSSYLLQILSESSQERELKHMMALFAPFLQDTSQ</sequence>
<organism evidence="5 6">
    <name type="scientific">Phytophthora citrophthora</name>
    <dbReference type="NCBI Taxonomy" id="4793"/>
    <lineage>
        <taxon>Eukaryota</taxon>
        <taxon>Sar</taxon>
        <taxon>Stramenopiles</taxon>
        <taxon>Oomycota</taxon>
        <taxon>Peronosporomycetes</taxon>
        <taxon>Peronosporales</taxon>
        <taxon>Peronosporaceae</taxon>
        <taxon>Phytophthora</taxon>
    </lineage>
</organism>
<evidence type="ECO:0000313" key="6">
    <source>
        <dbReference type="Proteomes" id="UP001259832"/>
    </source>
</evidence>
<keyword evidence="3" id="KW-0175">Coiled coil</keyword>
<protein>
    <submittedName>
        <fullName evidence="5">GC-rich sequence DNA-binding factor 2</fullName>
    </submittedName>
</protein>
<dbReference type="Pfam" id="PF15458">
    <property type="entry name" value="NTR2"/>
    <property type="match status" value="1"/>
</dbReference>
<proteinExistence type="predicted"/>
<evidence type="ECO:0000256" key="3">
    <source>
        <dbReference type="SAM" id="Coils"/>
    </source>
</evidence>
<comment type="caution">
    <text evidence="5">The sequence shown here is derived from an EMBL/GenBank/DDBJ whole genome shotgun (WGS) entry which is preliminary data.</text>
</comment>
<feature type="coiled-coil region" evidence="3">
    <location>
        <begin position="288"/>
        <end position="322"/>
    </location>
</feature>
<feature type="region of interest" description="Disordered" evidence="4">
    <location>
        <begin position="241"/>
        <end position="268"/>
    </location>
</feature>
<accession>A0AAD9LT35</accession>
<dbReference type="AlphaFoldDB" id="A0AAD9LT35"/>
<dbReference type="InterPro" id="IPR012890">
    <property type="entry name" value="GCFC2-like"/>
</dbReference>
<gene>
    <name evidence="5" type="ORF">P3T76_000807</name>
</gene>
<reference evidence="5" key="1">
    <citation type="submission" date="2023-08" db="EMBL/GenBank/DDBJ databases">
        <title>Reference Genome Resource for the Citrus Pathogen Phytophthora citrophthora.</title>
        <authorList>
            <person name="Moller H."/>
            <person name="Coetzee B."/>
            <person name="Rose L.J."/>
            <person name="Van Niekerk J.M."/>
        </authorList>
    </citation>
    <scope>NUCLEOTIDE SEQUENCE</scope>
    <source>
        <strain evidence="5">STE-U-9442</strain>
    </source>
</reference>
<dbReference type="PANTHER" id="PTHR12214">
    <property type="entry name" value="GC-RICH SEQUENCE DNA-BINDING FACTOR"/>
    <property type="match status" value="1"/>
</dbReference>
<dbReference type="InterPro" id="IPR028211">
    <property type="entry name" value="Ntr2"/>
</dbReference>
<keyword evidence="5" id="KW-0238">DNA-binding</keyword>
<keyword evidence="6" id="KW-1185">Reference proteome</keyword>
<dbReference type="PANTHER" id="PTHR12214:SF0">
    <property type="entry name" value="LD29489P"/>
    <property type="match status" value="1"/>
</dbReference>
<evidence type="ECO:0000313" key="5">
    <source>
        <dbReference type="EMBL" id="KAK1948518.1"/>
    </source>
</evidence>
<dbReference type="Proteomes" id="UP001259832">
    <property type="component" value="Unassembled WGS sequence"/>
</dbReference>
<dbReference type="GO" id="GO:0071008">
    <property type="term" value="C:U2-type post-mRNA release spliceosomal complex"/>
    <property type="evidence" value="ECO:0007669"/>
    <property type="project" value="InterPro"/>
</dbReference>
<evidence type="ECO:0000256" key="1">
    <source>
        <dbReference type="ARBA" id="ARBA00004123"/>
    </source>
</evidence>
<feature type="compositionally biased region" description="Basic residues" evidence="4">
    <location>
        <begin position="1"/>
        <end position="14"/>
    </location>
</feature>
<comment type="subcellular location">
    <subcellularLocation>
        <location evidence="1">Nucleus</location>
    </subcellularLocation>
</comment>
<dbReference type="EMBL" id="JASMQC010000001">
    <property type="protein sequence ID" value="KAK1948518.1"/>
    <property type="molecule type" value="Genomic_DNA"/>
</dbReference>
<evidence type="ECO:0000256" key="4">
    <source>
        <dbReference type="SAM" id="MobiDB-lite"/>
    </source>
</evidence>
<name>A0AAD9LT35_9STRA</name>